<dbReference type="EMBL" id="JAVRFJ010000005">
    <property type="protein sequence ID" value="MDT0567529.1"/>
    <property type="molecule type" value="Genomic_DNA"/>
</dbReference>
<keyword evidence="5" id="KW-0408">Iron</keyword>
<evidence type="ECO:0000256" key="8">
    <source>
        <dbReference type="ARBA" id="ARBA00029586"/>
    </source>
</evidence>
<gene>
    <name evidence="12" type="ORF">RM704_08615</name>
</gene>
<reference evidence="12" key="1">
    <citation type="submission" date="2024-05" db="EMBL/GenBank/DDBJ databases">
        <title>30 novel species of actinomycetes from the DSMZ collection.</title>
        <authorList>
            <person name="Nouioui I."/>
        </authorList>
    </citation>
    <scope>NUCLEOTIDE SEQUENCE</scope>
    <source>
        <strain evidence="12">DSM 3412</strain>
    </source>
</reference>
<keyword evidence="7" id="KW-1015">Disulfide bond</keyword>
<keyword evidence="4" id="KW-0479">Metal-binding</keyword>
<evidence type="ECO:0000256" key="1">
    <source>
        <dbReference type="ARBA" id="ARBA00002494"/>
    </source>
</evidence>
<dbReference type="Pfam" id="PF00355">
    <property type="entry name" value="Rieske"/>
    <property type="match status" value="1"/>
</dbReference>
<accession>A0ABU2YU48</accession>
<dbReference type="InterPro" id="IPR036922">
    <property type="entry name" value="Rieske_2Fe-2S_sf"/>
</dbReference>
<feature type="region of interest" description="Disordered" evidence="10">
    <location>
        <begin position="26"/>
        <end position="57"/>
    </location>
</feature>
<evidence type="ECO:0000256" key="2">
    <source>
        <dbReference type="ARBA" id="ARBA00015816"/>
    </source>
</evidence>
<dbReference type="InterPro" id="IPR014349">
    <property type="entry name" value="Rieske_Fe-S_prot"/>
</dbReference>
<dbReference type="Proteomes" id="UP001180737">
    <property type="component" value="Unassembled WGS sequence"/>
</dbReference>
<dbReference type="InterPro" id="IPR017941">
    <property type="entry name" value="Rieske_2Fe-2S"/>
</dbReference>
<comment type="cofactor">
    <cofactor evidence="9">
        <name>[2Fe-2S] cluster</name>
        <dbReference type="ChEBI" id="CHEBI:190135"/>
    </cofactor>
</comment>
<dbReference type="PROSITE" id="PS51257">
    <property type="entry name" value="PROKAR_LIPOPROTEIN"/>
    <property type="match status" value="1"/>
</dbReference>
<organism evidence="12 13">
    <name type="scientific">Streptomyces gottesmaniae</name>
    <dbReference type="NCBI Taxonomy" id="3075518"/>
    <lineage>
        <taxon>Bacteria</taxon>
        <taxon>Bacillati</taxon>
        <taxon>Actinomycetota</taxon>
        <taxon>Actinomycetes</taxon>
        <taxon>Kitasatosporales</taxon>
        <taxon>Streptomycetaceae</taxon>
        <taxon>Streptomyces</taxon>
    </lineage>
</organism>
<dbReference type="InterPro" id="IPR005805">
    <property type="entry name" value="Rieske_Fe-S_prot_C"/>
</dbReference>
<evidence type="ECO:0000256" key="5">
    <source>
        <dbReference type="ARBA" id="ARBA00023004"/>
    </source>
</evidence>
<keyword evidence="13" id="KW-1185">Reference proteome</keyword>
<evidence type="ECO:0000256" key="10">
    <source>
        <dbReference type="SAM" id="MobiDB-lite"/>
    </source>
</evidence>
<dbReference type="SUPFAM" id="SSF50022">
    <property type="entry name" value="ISP domain"/>
    <property type="match status" value="1"/>
</dbReference>
<keyword evidence="6" id="KW-0411">Iron-sulfur</keyword>
<dbReference type="PANTHER" id="PTHR10134">
    <property type="entry name" value="CYTOCHROME B-C1 COMPLEX SUBUNIT RIESKE, MITOCHONDRIAL"/>
    <property type="match status" value="1"/>
</dbReference>
<evidence type="ECO:0000313" key="12">
    <source>
        <dbReference type="EMBL" id="MDT0567529.1"/>
    </source>
</evidence>
<dbReference type="Gene3D" id="2.102.10.10">
    <property type="entry name" value="Rieske [2Fe-2S] iron-sulphur domain"/>
    <property type="match status" value="1"/>
</dbReference>
<evidence type="ECO:0000256" key="7">
    <source>
        <dbReference type="ARBA" id="ARBA00023157"/>
    </source>
</evidence>
<name>A0ABU2YU48_9ACTN</name>
<evidence type="ECO:0000313" key="13">
    <source>
        <dbReference type="Proteomes" id="UP001180737"/>
    </source>
</evidence>
<sequence length="141" mass="14042">MTMGSTRRTVLATGAAGTAALLVGCGGDGGDSQEETSPGDAGTGGAGEELTTTADIPVGGGRIFKDQKVVVTQPQEGDFKAFSAVCTHQGCIVSSVSDETIDCACHGSKFKITDGAVVQGPATEPLPAEEIKVAGNSIQLA</sequence>
<keyword evidence="3" id="KW-0001">2Fe-2S</keyword>
<protein>
    <recommendedName>
        <fullName evidence="2">Cytochrome bc1 complex Rieske iron-sulfur subunit</fullName>
    </recommendedName>
    <alternativeName>
        <fullName evidence="8">Cytochrome bc1 reductase complex subunit QcrA</fullName>
    </alternativeName>
</protein>
<evidence type="ECO:0000259" key="11">
    <source>
        <dbReference type="PROSITE" id="PS51296"/>
    </source>
</evidence>
<evidence type="ECO:0000256" key="9">
    <source>
        <dbReference type="ARBA" id="ARBA00034078"/>
    </source>
</evidence>
<dbReference type="CDD" id="cd03467">
    <property type="entry name" value="Rieske"/>
    <property type="match status" value="1"/>
</dbReference>
<dbReference type="PRINTS" id="PR00162">
    <property type="entry name" value="RIESKE"/>
</dbReference>
<dbReference type="RefSeq" id="WP_033528888.1">
    <property type="nucleotide sequence ID" value="NZ_JAVRFJ010000005.1"/>
</dbReference>
<evidence type="ECO:0000256" key="6">
    <source>
        <dbReference type="ARBA" id="ARBA00023014"/>
    </source>
</evidence>
<comment type="function">
    <text evidence="1">Iron-sulfur subunit of the cytochrome bc1 complex, an essential component of the respiratory electron transport chain required for ATP synthesis. The bc1 complex catalyzes the oxidation of menaquinol and the reduction of cytochrome c in the respiratory chain. The bc1 complex operates through a Q-cycle mechanism that couples electron transfer to generation of the proton gradient that drives ATP synthesis.</text>
</comment>
<comment type="caution">
    <text evidence="12">The sequence shown here is derived from an EMBL/GenBank/DDBJ whole genome shotgun (WGS) entry which is preliminary data.</text>
</comment>
<evidence type="ECO:0000256" key="4">
    <source>
        <dbReference type="ARBA" id="ARBA00022723"/>
    </source>
</evidence>
<feature type="domain" description="Rieske" evidence="11">
    <location>
        <begin position="48"/>
        <end position="140"/>
    </location>
</feature>
<dbReference type="PROSITE" id="PS51296">
    <property type="entry name" value="RIESKE"/>
    <property type="match status" value="1"/>
</dbReference>
<evidence type="ECO:0000256" key="3">
    <source>
        <dbReference type="ARBA" id="ARBA00022714"/>
    </source>
</evidence>
<proteinExistence type="predicted"/>